<accession>A0A345ZAT7</accession>
<gene>
    <name evidence="2" type="ORF">C0J27_01410</name>
</gene>
<name>A0A345ZAT7_9BACT</name>
<dbReference type="InterPro" id="IPR019405">
    <property type="entry name" value="Lactonase_7-beta_prop"/>
</dbReference>
<reference evidence="2 3" key="1">
    <citation type="submission" date="2017-12" db="EMBL/GenBank/DDBJ databases">
        <title>Chromulinavorax destructans is a abundant pathogen of dominant heterotrophic picoflagllates.</title>
        <authorList>
            <person name="Deeg C.M."/>
            <person name="Zimmer M."/>
            <person name="Suttle C.A."/>
        </authorList>
    </citation>
    <scope>NUCLEOTIDE SEQUENCE [LARGE SCALE GENOMIC DNA]</scope>
    <source>
        <strain evidence="2 3">SeV1</strain>
    </source>
</reference>
<dbReference type="Proteomes" id="UP000254834">
    <property type="component" value="Chromosome"/>
</dbReference>
<dbReference type="InterPro" id="IPR051200">
    <property type="entry name" value="Host-pathogen_enzymatic-act"/>
</dbReference>
<dbReference type="KEGG" id="cdes:C0J27_01410"/>
<dbReference type="Pfam" id="PF10282">
    <property type="entry name" value="Lactonase"/>
    <property type="match status" value="1"/>
</dbReference>
<evidence type="ECO:0000313" key="3">
    <source>
        <dbReference type="Proteomes" id="UP000254834"/>
    </source>
</evidence>
<dbReference type="RefSeq" id="WP_115585419.1">
    <property type="nucleotide sequence ID" value="NZ_CP025544.1"/>
</dbReference>
<dbReference type="SUPFAM" id="SSF50974">
    <property type="entry name" value="Nitrous oxide reductase, N-terminal domain"/>
    <property type="match status" value="1"/>
</dbReference>
<feature type="chain" id="PRO_5016996628" description="YncE family protein" evidence="1">
    <location>
        <begin position="23"/>
        <end position="477"/>
    </location>
</feature>
<dbReference type="PROSITE" id="PS51257">
    <property type="entry name" value="PROKAR_LIPOPROTEIN"/>
    <property type="match status" value="1"/>
</dbReference>
<dbReference type="PANTHER" id="PTHR47197:SF3">
    <property type="entry name" value="DIHYDRO-HEME D1 DEHYDROGENASE"/>
    <property type="match status" value="1"/>
</dbReference>
<organism evidence="2 3">
    <name type="scientific">Candidatus Chromulinivorax destructor</name>
    <dbReference type="NCBI Taxonomy" id="2066483"/>
    <lineage>
        <taxon>Bacteria</taxon>
        <taxon>Candidatus Babelota</taxon>
        <taxon>Candidatus Babeliae</taxon>
        <taxon>Candidatus Babeliales</taxon>
        <taxon>Candidatus Chromulinivoraceae</taxon>
        <taxon>Candidatus Chromulinivorax</taxon>
    </lineage>
</organism>
<dbReference type="AlphaFoldDB" id="A0A345ZAT7"/>
<protein>
    <recommendedName>
        <fullName evidence="4">YncE family protein</fullName>
    </recommendedName>
</protein>
<keyword evidence="1" id="KW-0732">Signal</keyword>
<evidence type="ECO:0008006" key="4">
    <source>
        <dbReference type="Google" id="ProtNLM"/>
    </source>
</evidence>
<proteinExistence type="predicted"/>
<feature type="signal peptide" evidence="1">
    <location>
        <begin position="1"/>
        <end position="22"/>
    </location>
</feature>
<dbReference type="InterPro" id="IPR015943">
    <property type="entry name" value="WD40/YVTN_repeat-like_dom_sf"/>
</dbReference>
<dbReference type="InterPro" id="IPR011045">
    <property type="entry name" value="N2O_reductase_N"/>
</dbReference>
<keyword evidence="3" id="KW-1185">Reference proteome</keyword>
<dbReference type="OrthoDB" id="4464963at2"/>
<evidence type="ECO:0000256" key="1">
    <source>
        <dbReference type="SAM" id="SignalP"/>
    </source>
</evidence>
<dbReference type="NCBIfam" id="TIGR02276">
    <property type="entry name" value="beta_rpt_yvtn"/>
    <property type="match status" value="1"/>
</dbReference>
<dbReference type="InterPro" id="IPR011964">
    <property type="entry name" value="YVTN_b-propeller_repeat"/>
</dbReference>
<dbReference type="PANTHER" id="PTHR47197">
    <property type="entry name" value="PROTEIN NIRF"/>
    <property type="match status" value="1"/>
</dbReference>
<dbReference type="EMBL" id="CP025544">
    <property type="protein sequence ID" value="AXK60404.1"/>
    <property type="molecule type" value="Genomic_DNA"/>
</dbReference>
<evidence type="ECO:0000313" key="2">
    <source>
        <dbReference type="EMBL" id="AXK60404.1"/>
    </source>
</evidence>
<sequence length="477" mass="49363">MTLKLLKIFGASFLFCLTLACSAPINTVVATINTGVTPTGMAITPDGNFLYIANNNNYELSGLDSITVINLADNSLVTTIFDASFNQPYTITINPAGTFAYVTNSNSTTVTVIDLEDNTVEAVITGFDGPSGMVISPDGATGYVNNYGAGSPQPSGNGSTVRVVDLLTNVIVGASIPVGIAPAALAMSSDGALVYVINYVDGDLGTGSMSVIDTSDNSVTTPVPAGLSGPFAIAITPDDNFAYVTNFGSNNFIPIGTTVSVIDLSDNTITATIDLAIQPAGLAITPDGKFAYASNYNALYSSNGVYDGATLVGTVNILVPGEGTVNIIDTATNSVVSQTIAVGQSPANIVISPSGQFAYVSNFVSNTVNVIGLPTFEIQAQGTQIQNRFLTRVELVNQVTWTVSGSSLPVSYAIYRDAALTDQIGSVFAGQTFAFYDHNKAANTMYTYYITGTNEAGITSAPVEVVIGGQSSNLVPN</sequence>
<dbReference type="Gene3D" id="2.130.10.10">
    <property type="entry name" value="YVTN repeat-like/Quinoprotein amine dehydrogenase"/>
    <property type="match status" value="3"/>
</dbReference>